<feature type="transmembrane region" description="Helical" evidence="1">
    <location>
        <begin position="45"/>
        <end position="62"/>
    </location>
</feature>
<evidence type="ECO:0000313" key="2">
    <source>
        <dbReference type="EMBL" id="RCX07050.1"/>
    </source>
</evidence>
<comment type="caution">
    <text evidence="2">The sequence shown here is derived from an EMBL/GenBank/DDBJ whole genome shotgun (WGS) entry which is preliminary data.</text>
</comment>
<dbReference type="AlphaFoldDB" id="A0A369ACG5"/>
<gene>
    <name evidence="2" type="ORF">DFP77_107150</name>
</gene>
<keyword evidence="1" id="KW-1133">Transmembrane helix</keyword>
<sequence>MSDLGSLSTGGGDVSADLGATATNTGGTNALGGFSFGSYNESTNYTPYIIGAVVLAGVWYLFKGRKK</sequence>
<dbReference type="OrthoDB" id="10009115at2"/>
<dbReference type="Proteomes" id="UP000253506">
    <property type="component" value="Unassembled WGS sequence"/>
</dbReference>
<evidence type="ECO:0000256" key="1">
    <source>
        <dbReference type="SAM" id="Phobius"/>
    </source>
</evidence>
<organism evidence="2 3">
    <name type="scientific">Marinomonas foliarum</name>
    <dbReference type="NCBI Taxonomy" id="491950"/>
    <lineage>
        <taxon>Bacteria</taxon>
        <taxon>Pseudomonadati</taxon>
        <taxon>Pseudomonadota</taxon>
        <taxon>Gammaproteobacteria</taxon>
        <taxon>Oceanospirillales</taxon>
        <taxon>Oceanospirillaceae</taxon>
        <taxon>Marinomonas</taxon>
    </lineage>
</organism>
<name>A0A369ACG5_9GAMM</name>
<keyword evidence="1" id="KW-0472">Membrane</keyword>
<dbReference type="EMBL" id="QPJQ01000007">
    <property type="protein sequence ID" value="RCX07050.1"/>
    <property type="molecule type" value="Genomic_DNA"/>
</dbReference>
<keyword evidence="1" id="KW-0812">Transmembrane</keyword>
<dbReference type="RefSeq" id="WP_114411343.1">
    <property type="nucleotide sequence ID" value="NZ_QPJQ01000007.1"/>
</dbReference>
<dbReference type="NCBIfam" id="TIGR01167">
    <property type="entry name" value="LPXTG_anchor"/>
    <property type="match status" value="1"/>
</dbReference>
<reference evidence="2 3" key="1">
    <citation type="submission" date="2018-07" db="EMBL/GenBank/DDBJ databases">
        <title>Genomic Encyclopedia of Type Strains, Phase III (KMG-III): the genomes of soil and plant-associated and newly described type strains.</title>
        <authorList>
            <person name="Whitman W."/>
        </authorList>
    </citation>
    <scope>NUCLEOTIDE SEQUENCE [LARGE SCALE GENOMIC DNA]</scope>
    <source>
        <strain evidence="2 3">CECT 7731</strain>
    </source>
</reference>
<accession>A0A369ACG5</accession>
<protein>
    <submittedName>
        <fullName evidence="2">LPXTG-motif cell wall-anchored protein</fullName>
    </submittedName>
</protein>
<evidence type="ECO:0000313" key="3">
    <source>
        <dbReference type="Proteomes" id="UP000253506"/>
    </source>
</evidence>
<proteinExistence type="predicted"/>